<organism evidence="3 4">
    <name type="scientific">Agrococcus citreus</name>
    <dbReference type="NCBI Taxonomy" id="84643"/>
    <lineage>
        <taxon>Bacteria</taxon>
        <taxon>Bacillati</taxon>
        <taxon>Actinomycetota</taxon>
        <taxon>Actinomycetes</taxon>
        <taxon>Micrococcales</taxon>
        <taxon>Microbacteriaceae</taxon>
        <taxon>Agrococcus</taxon>
    </lineage>
</organism>
<comment type="caution">
    <text evidence="3">The sequence shown here is derived from an EMBL/GenBank/DDBJ whole genome shotgun (WGS) entry which is preliminary data.</text>
</comment>
<reference evidence="4" key="1">
    <citation type="journal article" date="2019" name="Int. J. Syst. Evol. Microbiol.">
        <title>The Global Catalogue of Microorganisms (GCM) 10K type strain sequencing project: providing services to taxonomists for standard genome sequencing and annotation.</title>
        <authorList>
            <consortium name="The Broad Institute Genomics Platform"/>
            <consortium name="The Broad Institute Genome Sequencing Center for Infectious Disease"/>
            <person name="Wu L."/>
            <person name="Ma J."/>
        </authorList>
    </citation>
    <scope>NUCLEOTIDE SEQUENCE [LARGE SCALE GENOMIC DNA]</scope>
    <source>
        <strain evidence="4">JCM 12398</strain>
    </source>
</reference>
<protein>
    <recommendedName>
        <fullName evidence="2">Activator of Hsp90 ATPase homologue 1/2-like C-terminal domain-containing protein</fullName>
    </recommendedName>
</protein>
<dbReference type="Pfam" id="PF08327">
    <property type="entry name" value="AHSA1"/>
    <property type="match status" value="1"/>
</dbReference>
<name>A0ABP4JM14_9MICO</name>
<sequence length="155" mass="16917">MDVHDAVPPDPTGSSSPIELELEVSVSRARAWDAYVHGLGEWWLPGSTASGSGLDRIAVDPHAGGRIVEHGRDGREVDWGEVTDAVPGERFSHTLRLSDEGDASVVDVTFVDLPQGGTRVRLTHSGWSDSNRGGRAKRLDWPVLLERYRAFAQHV</sequence>
<evidence type="ECO:0000256" key="1">
    <source>
        <dbReference type="ARBA" id="ARBA00006817"/>
    </source>
</evidence>
<dbReference type="EMBL" id="BAAAKK010000005">
    <property type="protein sequence ID" value="GAA1425026.1"/>
    <property type="molecule type" value="Genomic_DNA"/>
</dbReference>
<evidence type="ECO:0000259" key="2">
    <source>
        <dbReference type="Pfam" id="PF08327"/>
    </source>
</evidence>
<dbReference type="Proteomes" id="UP001501266">
    <property type="component" value="Unassembled WGS sequence"/>
</dbReference>
<accession>A0ABP4JM14</accession>
<dbReference type="InterPro" id="IPR023393">
    <property type="entry name" value="START-like_dom_sf"/>
</dbReference>
<evidence type="ECO:0000313" key="4">
    <source>
        <dbReference type="Proteomes" id="UP001501266"/>
    </source>
</evidence>
<evidence type="ECO:0000313" key="3">
    <source>
        <dbReference type="EMBL" id="GAA1425026.1"/>
    </source>
</evidence>
<dbReference type="SUPFAM" id="SSF55961">
    <property type="entry name" value="Bet v1-like"/>
    <property type="match status" value="1"/>
</dbReference>
<dbReference type="InterPro" id="IPR013538">
    <property type="entry name" value="ASHA1/2-like_C"/>
</dbReference>
<dbReference type="Gene3D" id="3.30.530.20">
    <property type="match status" value="1"/>
</dbReference>
<keyword evidence="4" id="KW-1185">Reference proteome</keyword>
<comment type="similarity">
    <text evidence="1">Belongs to the AHA1 family.</text>
</comment>
<gene>
    <name evidence="3" type="ORF">GCM10009640_22620</name>
</gene>
<feature type="domain" description="Activator of Hsp90 ATPase homologue 1/2-like C-terminal" evidence="2">
    <location>
        <begin position="27"/>
        <end position="131"/>
    </location>
</feature>
<proteinExistence type="inferred from homology"/>